<evidence type="ECO:0000259" key="2">
    <source>
        <dbReference type="Pfam" id="PF00296"/>
    </source>
</evidence>
<proteinExistence type="predicted"/>
<sequence length="323" mass="33975">MDIGCLFAPTTATPDHIAEAERLGFTYAYVYDSPALFADAWMTLGRAVDRTSRIRLGVAVVTPKLRHLVDNAAAAVTLAALAPGRVDVVVGAGFTSAALLGRRGARWAEVEEYIVALRALMAGDEIDWEGARIALTFPGHSGLAPVTDVPVLAAAHGPKGFAVASRVADGVVTNPSHSSEPIPFEGRVVVTAYGTVLDEGAELTDPRVVDAAGPGAALALHLGDFGPLAGTDEVRGYQAWLATVPEQRRHIETHREHLIGVTPEERPFITPKAIEAATATGTPEQIRGRLRQLEASGATTVAYQPAGPDNTRELRAFAEAAGL</sequence>
<dbReference type="Pfam" id="PF00296">
    <property type="entry name" value="Bac_luciferase"/>
    <property type="match status" value="1"/>
</dbReference>
<accession>A0AAE9B318</accession>
<organism evidence="3 4">
    <name type="scientific">Streptomyces ipomoeae</name>
    <dbReference type="NCBI Taxonomy" id="103232"/>
    <lineage>
        <taxon>Bacteria</taxon>
        <taxon>Bacillati</taxon>
        <taxon>Actinomycetota</taxon>
        <taxon>Actinomycetes</taxon>
        <taxon>Kitasatosporales</taxon>
        <taxon>Streptomycetaceae</taxon>
        <taxon>Streptomyces</taxon>
    </lineage>
</organism>
<feature type="domain" description="Luciferase-like" evidence="2">
    <location>
        <begin position="13"/>
        <end position="177"/>
    </location>
</feature>
<dbReference type="InterPro" id="IPR036661">
    <property type="entry name" value="Luciferase-like_sf"/>
</dbReference>
<dbReference type="GO" id="GO:0016705">
    <property type="term" value="F:oxidoreductase activity, acting on paired donors, with incorporation or reduction of molecular oxygen"/>
    <property type="evidence" value="ECO:0007669"/>
    <property type="project" value="InterPro"/>
</dbReference>
<dbReference type="PANTHER" id="PTHR43244">
    <property type="match status" value="1"/>
</dbReference>
<reference evidence="3 4" key="1">
    <citation type="submission" date="2019-03" db="EMBL/GenBank/DDBJ databases">
        <title>Comparative genomic analyses of the sweetpotato soil rot pathogen, Streptomyces ipomoeae.</title>
        <authorList>
            <person name="Ruschel Soares N."/>
            <person name="Badger J.H."/>
            <person name="Huguet-Tapia J.C."/>
            <person name="Clark C.A."/>
            <person name="Pettis G.S."/>
        </authorList>
    </citation>
    <scope>NUCLEOTIDE SEQUENCE [LARGE SCALE GENOMIC DNA]</scope>
    <source>
        <strain evidence="3 4">88-35</strain>
    </source>
</reference>
<evidence type="ECO:0000313" key="3">
    <source>
        <dbReference type="EMBL" id="TQE39316.1"/>
    </source>
</evidence>
<dbReference type="PANTHER" id="PTHR43244:SF1">
    <property type="entry name" value="5,10-METHYLENETETRAHYDROMETHANOPTERIN REDUCTASE"/>
    <property type="match status" value="1"/>
</dbReference>
<dbReference type="Gene3D" id="3.20.20.30">
    <property type="entry name" value="Luciferase-like domain"/>
    <property type="match status" value="1"/>
</dbReference>
<evidence type="ECO:0000313" key="4">
    <source>
        <dbReference type="Proteomes" id="UP000318720"/>
    </source>
</evidence>
<dbReference type="AlphaFoldDB" id="A0AAE9B318"/>
<gene>
    <name evidence="3" type="ORF">Sipo8835_02975</name>
</gene>
<dbReference type="SUPFAM" id="SSF51679">
    <property type="entry name" value="Bacterial luciferase-like"/>
    <property type="match status" value="1"/>
</dbReference>
<dbReference type="InterPro" id="IPR011251">
    <property type="entry name" value="Luciferase-like_dom"/>
</dbReference>
<name>A0AAE9B318_9ACTN</name>
<dbReference type="Proteomes" id="UP000318720">
    <property type="component" value="Unassembled WGS sequence"/>
</dbReference>
<evidence type="ECO:0000256" key="1">
    <source>
        <dbReference type="ARBA" id="ARBA00023002"/>
    </source>
</evidence>
<dbReference type="EMBL" id="SPAZ01000030">
    <property type="protein sequence ID" value="TQE39316.1"/>
    <property type="molecule type" value="Genomic_DNA"/>
</dbReference>
<protein>
    <submittedName>
        <fullName evidence="3">LLM class flavin-dependent oxidoreductase</fullName>
    </submittedName>
</protein>
<keyword evidence="1" id="KW-0560">Oxidoreductase</keyword>
<comment type="caution">
    <text evidence="3">The sequence shown here is derived from an EMBL/GenBank/DDBJ whole genome shotgun (WGS) entry which is preliminary data.</text>
</comment>
<dbReference type="InterPro" id="IPR050564">
    <property type="entry name" value="F420-G6PD/mer"/>
</dbReference>